<feature type="active site" evidence="11">
    <location>
        <position position="372"/>
    </location>
</feature>
<evidence type="ECO:0000256" key="7">
    <source>
        <dbReference type="ARBA" id="ARBA00022777"/>
    </source>
</evidence>
<dbReference type="AlphaFoldDB" id="A0A5C8M2P4"/>
<evidence type="ECO:0000256" key="1">
    <source>
        <dbReference type="ARBA" id="ARBA00022435"/>
    </source>
</evidence>
<dbReference type="Pfam" id="PF20423">
    <property type="entry name" value="AceK_regulatory"/>
    <property type="match status" value="1"/>
</dbReference>
<evidence type="ECO:0000259" key="13">
    <source>
        <dbReference type="Pfam" id="PF20423"/>
    </source>
</evidence>
<evidence type="ECO:0000259" key="12">
    <source>
        <dbReference type="Pfam" id="PF06315"/>
    </source>
</evidence>
<evidence type="ECO:0000256" key="9">
    <source>
        <dbReference type="ARBA" id="ARBA00022840"/>
    </source>
</evidence>
<dbReference type="EC" id="2.7.11.5" evidence="11"/>
<evidence type="ECO:0000256" key="4">
    <source>
        <dbReference type="ARBA" id="ARBA00022532"/>
    </source>
</evidence>
<keyword evidence="5 11" id="KW-0808">Transferase</keyword>
<dbReference type="GO" id="GO:0005524">
    <property type="term" value="F:ATP binding"/>
    <property type="evidence" value="ECO:0007669"/>
    <property type="project" value="UniProtKB-UniRule"/>
</dbReference>
<dbReference type="GO" id="GO:0004721">
    <property type="term" value="F:phosphoprotein phosphatase activity"/>
    <property type="evidence" value="ECO:0007669"/>
    <property type="project" value="UniProtKB-KW"/>
</dbReference>
<dbReference type="OrthoDB" id="5287793at2"/>
<dbReference type="GO" id="GO:0005737">
    <property type="term" value="C:cytoplasm"/>
    <property type="evidence" value="ECO:0007669"/>
    <property type="project" value="UniProtKB-SubCell"/>
</dbReference>
<evidence type="ECO:0000256" key="11">
    <source>
        <dbReference type="HAMAP-Rule" id="MF_00747"/>
    </source>
</evidence>
<keyword evidence="9 11" id="KW-0067">ATP-binding</keyword>
<dbReference type="GO" id="GO:0006097">
    <property type="term" value="P:glyoxylate cycle"/>
    <property type="evidence" value="ECO:0007669"/>
    <property type="project" value="UniProtKB-UniRule"/>
</dbReference>
<comment type="similarity">
    <text evidence="11">Belongs to the AceK family.</text>
</comment>
<keyword evidence="15" id="KW-1185">Reference proteome</keyword>
<evidence type="ECO:0000256" key="10">
    <source>
        <dbReference type="ARBA" id="ARBA00022912"/>
    </source>
</evidence>
<sequence length="583" mass="68243">MLQATEIADLILKGFRRHFALFQKITALAQQGFAQRNWLELQRISSERISYYDLRVNETLALLQQKLTGTELNECLWQQVKQQYQQYLLFHPQAELAETFYNSVFCRLYERKYFHNQNIFVESTLSKQRLPAPVASVYESYFPAQYGLKQSIRAIVASFHLQAPFVDLERDIRLLVRTFIGQSSHGHFPVHLVRFDILKSLFFRNKAAYIVGRVVTPDGQQPFIIPLLHDEEQGIYVDTLITDPQQMTIIFGFSRAYFMVEMTVPSALVHFLKELLPHKTLAELYSSVGLHKQGKTEFYRELLIHLDKSSDQFVAAPGIRGMVMMVFTLPSFPYVFKVIRDKFAPTKEFGRDTVKARYLLVKKHDRVGRMADTMEYSDVALPLDRFSPELLQELQQSIAGSMQIEDDRVIIKHLYIERRMLPLNLYLEQASYEQKVKMMADYGQALKDMIAANIFPGDMLLKNFGVTRHGRVIFYDYDEVQYLLDVNFRFIPKTDNYDDMLSNEPWYSVGPGDVFPEQITTYVTAQNDIRQMLIQSHPELMDAGYWQQKQQRIRDGIVEDVFPYPQSQRFHTLYPSYFKPQRC</sequence>
<dbReference type="PANTHER" id="PTHR39559">
    <property type="match status" value="1"/>
</dbReference>
<comment type="subcellular location">
    <subcellularLocation>
        <location evidence="11">Cytoplasm</location>
    </subcellularLocation>
</comment>
<evidence type="ECO:0000313" key="15">
    <source>
        <dbReference type="Proteomes" id="UP000321814"/>
    </source>
</evidence>
<dbReference type="InterPro" id="IPR010452">
    <property type="entry name" value="Isocitrate_DH_AceK"/>
</dbReference>
<keyword evidence="1 11" id="KW-0329">Glyoxylate bypass</keyword>
<dbReference type="GO" id="GO:0006099">
    <property type="term" value="P:tricarboxylic acid cycle"/>
    <property type="evidence" value="ECO:0007669"/>
    <property type="project" value="UniProtKB-UniRule"/>
</dbReference>
<dbReference type="Pfam" id="PF06315">
    <property type="entry name" value="AceK_kinase"/>
    <property type="match status" value="1"/>
</dbReference>
<dbReference type="InterPro" id="IPR046855">
    <property type="entry name" value="AceK_kinase"/>
</dbReference>
<dbReference type="GO" id="GO:0004674">
    <property type="term" value="F:protein serine/threonine kinase activity"/>
    <property type="evidence" value="ECO:0007669"/>
    <property type="project" value="UniProtKB-KW"/>
</dbReference>
<keyword evidence="2 11" id="KW-0963">Cytoplasm</keyword>
<evidence type="ECO:0000256" key="5">
    <source>
        <dbReference type="ARBA" id="ARBA00022679"/>
    </source>
</evidence>
<gene>
    <name evidence="11 14" type="primary">aceK</name>
    <name evidence="14" type="ORF">FU839_00005</name>
</gene>
<evidence type="ECO:0000256" key="8">
    <source>
        <dbReference type="ARBA" id="ARBA00022801"/>
    </source>
</evidence>
<keyword evidence="4 11" id="KW-0816">Tricarboxylic acid cycle</keyword>
<evidence type="ECO:0000313" key="14">
    <source>
        <dbReference type="EMBL" id="TXK82715.1"/>
    </source>
</evidence>
<comment type="function">
    <text evidence="11">Bifunctional enzyme which can phosphorylate or dephosphorylate isocitrate dehydrogenase (IDH) on a specific serine residue. This is a regulatory mechanism which enables bacteria to bypass the Krebs cycle via the glyoxylate shunt in response to the source of carbon. When bacteria are grown on glucose, IDH is fully active and unphosphorylated, but when grown on acetate or ethanol, the activity of IDH declines drastically concomitant with its phosphorylation.</text>
</comment>
<feature type="binding site" evidence="11">
    <location>
        <begin position="316"/>
        <end position="322"/>
    </location>
    <ligand>
        <name>ATP</name>
        <dbReference type="ChEBI" id="CHEBI:30616"/>
    </ligand>
</feature>
<comment type="catalytic activity">
    <reaction evidence="11">
        <text>L-seryl-[isocitrate dehydrogenase] + ATP = O-phospho-L-seryl-[isocitrate dehydrogenase] + ADP + H(+)</text>
        <dbReference type="Rhea" id="RHEA:43540"/>
        <dbReference type="Rhea" id="RHEA-COMP:10605"/>
        <dbReference type="Rhea" id="RHEA-COMP:10606"/>
        <dbReference type="ChEBI" id="CHEBI:15378"/>
        <dbReference type="ChEBI" id="CHEBI:29999"/>
        <dbReference type="ChEBI" id="CHEBI:30616"/>
        <dbReference type="ChEBI" id="CHEBI:83421"/>
        <dbReference type="ChEBI" id="CHEBI:456216"/>
        <dbReference type="EC" id="2.7.11.5"/>
    </reaction>
</comment>
<keyword evidence="10 11" id="KW-0904">Protein phosphatase</keyword>
<dbReference type="GO" id="GO:0016208">
    <property type="term" value="F:AMP binding"/>
    <property type="evidence" value="ECO:0007669"/>
    <property type="project" value="TreeGrafter"/>
</dbReference>
<reference evidence="14 15" key="1">
    <citation type="submission" date="2019-08" db="EMBL/GenBank/DDBJ databases">
        <title>Draft genome analysis of Rheinheimera tangshanensis isolated from the roots of fresh rice plants (Oryza sativa).</title>
        <authorList>
            <person name="Yu Q."/>
            <person name="Qi Y."/>
            <person name="Zhang H."/>
            <person name="Pu J."/>
        </authorList>
    </citation>
    <scope>NUCLEOTIDE SEQUENCE [LARGE SCALE GENOMIC DNA]</scope>
    <source>
        <strain evidence="14 15">JA3-B52</strain>
    </source>
</reference>
<dbReference type="InterPro" id="IPR046854">
    <property type="entry name" value="AceK_regulatory"/>
</dbReference>
<evidence type="ECO:0000256" key="3">
    <source>
        <dbReference type="ARBA" id="ARBA00022527"/>
    </source>
</evidence>
<protein>
    <recommendedName>
        <fullName evidence="11">Isocitrate dehydrogenase kinase/phosphatase</fullName>
        <shortName evidence="11">IDH kinase/phosphatase</shortName>
        <shortName evidence="11">IDHK/P</shortName>
        <ecNumber evidence="11">2.7.11.5</ecNumber>
        <ecNumber evidence="11">3.1.3.-</ecNumber>
    </recommendedName>
</protein>
<keyword evidence="7 11" id="KW-0418">Kinase</keyword>
<dbReference type="EMBL" id="VRLR01000001">
    <property type="protein sequence ID" value="TXK82715.1"/>
    <property type="molecule type" value="Genomic_DNA"/>
</dbReference>
<name>A0A5C8M2P4_9GAMM</name>
<dbReference type="PANTHER" id="PTHR39559:SF1">
    <property type="entry name" value="ISOCITRATE DEHYDROGENASE KINASE_PHOSPHATASE"/>
    <property type="match status" value="1"/>
</dbReference>
<keyword evidence="6 11" id="KW-0547">Nucleotide-binding</keyword>
<dbReference type="Proteomes" id="UP000321814">
    <property type="component" value="Unassembled WGS sequence"/>
</dbReference>
<evidence type="ECO:0000256" key="2">
    <source>
        <dbReference type="ARBA" id="ARBA00022490"/>
    </source>
</evidence>
<accession>A0A5C8M2P4</accession>
<dbReference type="EC" id="3.1.3.-" evidence="11"/>
<dbReference type="GO" id="GO:0008772">
    <property type="term" value="F:[isocitrate dehydrogenase (NADP+)] kinase activity"/>
    <property type="evidence" value="ECO:0007669"/>
    <property type="project" value="UniProtKB-UniRule"/>
</dbReference>
<feature type="binding site" evidence="11">
    <location>
        <position position="337"/>
    </location>
    <ligand>
        <name>ATP</name>
        <dbReference type="ChEBI" id="CHEBI:30616"/>
    </ligand>
</feature>
<dbReference type="PIRSF" id="PIRSF000719">
    <property type="entry name" value="AceK"/>
    <property type="match status" value="1"/>
</dbReference>
<feature type="domain" description="Isocitrate dehydrogenase kinase/phosphatase (AceK) kinase" evidence="12">
    <location>
        <begin position="311"/>
        <end position="566"/>
    </location>
</feature>
<comment type="caution">
    <text evidence="14">The sequence shown here is derived from an EMBL/GenBank/DDBJ whole genome shotgun (WGS) entry which is preliminary data.</text>
</comment>
<dbReference type="HAMAP" id="MF_00747">
    <property type="entry name" value="AceK"/>
    <property type="match status" value="1"/>
</dbReference>
<keyword evidence="8 11" id="KW-0378">Hydrolase</keyword>
<proteinExistence type="inferred from homology"/>
<dbReference type="NCBIfam" id="NF002804">
    <property type="entry name" value="PRK02946.1"/>
    <property type="match status" value="1"/>
</dbReference>
<feature type="domain" description="Isocitrate dehydrogenase kinase/phosphatase (AceK) regulatory" evidence="13">
    <location>
        <begin position="8"/>
        <end position="309"/>
    </location>
</feature>
<keyword evidence="3 11" id="KW-0723">Serine/threonine-protein kinase</keyword>
<evidence type="ECO:0000256" key="6">
    <source>
        <dbReference type="ARBA" id="ARBA00022741"/>
    </source>
</evidence>
<dbReference type="GO" id="GO:0006006">
    <property type="term" value="P:glucose metabolic process"/>
    <property type="evidence" value="ECO:0007669"/>
    <property type="project" value="InterPro"/>
</dbReference>
<organism evidence="14 15">
    <name type="scientific">Rheinheimera tangshanensis</name>
    <dbReference type="NCBI Taxonomy" id="400153"/>
    <lineage>
        <taxon>Bacteria</taxon>
        <taxon>Pseudomonadati</taxon>
        <taxon>Pseudomonadota</taxon>
        <taxon>Gammaproteobacteria</taxon>
        <taxon>Chromatiales</taxon>
        <taxon>Chromatiaceae</taxon>
        <taxon>Rheinheimera</taxon>
    </lineage>
</organism>
<dbReference type="RefSeq" id="WP_147902681.1">
    <property type="nucleotide sequence ID" value="NZ_BAAAGC010000002.1"/>
</dbReference>